<name>A0A445DID2_ARAHY</name>
<dbReference type="InterPro" id="IPR011990">
    <property type="entry name" value="TPR-like_helical_dom_sf"/>
</dbReference>
<feature type="repeat" description="PPR" evidence="3">
    <location>
        <begin position="47"/>
        <end position="81"/>
    </location>
</feature>
<reference evidence="4 5" key="1">
    <citation type="submission" date="2019-01" db="EMBL/GenBank/DDBJ databases">
        <title>Sequencing of cultivated peanut Arachis hypogaea provides insights into genome evolution and oil improvement.</title>
        <authorList>
            <person name="Chen X."/>
        </authorList>
    </citation>
    <scope>NUCLEOTIDE SEQUENCE [LARGE SCALE GENOMIC DNA]</scope>
    <source>
        <strain evidence="5">cv. Fuhuasheng</strain>
        <tissue evidence="4">Leaves</tissue>
    </source>
</reference>
<dbReference type="EMBL" id="SDMP01000004">
    <property type="protein sequence ID" value="RYR62886.1"/>
    <property type="molecule type" value="Genomic_DNA"/>
</dbReference>
<evidence type="ECO:0000256" key="3">
    <source>
        <dbReference type="PROSITE-ProRule" id="PRU00708"/>
    </source>
</evidence>
<dbReference type="PROSITE" id="PS51375">
    <property type="entry name" value="PPR"/>
    <property type="match status" value="1"/>
</dbReference>
<dbReference type="STRING" id="3818.A0A445DID2"/>
<dbReference type="InterPro" id="IPR002885">
    <property type="entry name" value="PPR_rpt"/>
</dbReference>
<dbReference type="Pfam" id="PF01535">
    <property type="entry name" value="PPR"/>
    <property type="match status" value="2"/>
</dbReference>
<keyword evidence="5" id="KW-1185">Reference proteome</keyword>
<protein>
    <recommendedName>
        <fullName evidence="6">Pentatricopeptide repeat-containing protein</fullName>
    </recommendedName>
</protein>
<dbReference type="AlphaFoldDB" id="A0A445DID2"/>
<dbReference type="Gene3D" id="1.25.40.10">
    <property type="entry name" value="Tetratricopeptide repeat domain"/>
    <property type="match status" value="1"/>
</dbReference>
<evidence type="ECO:0000256" key="2">
    <source>
        <dbReference type="ARBA" id="ARBA00022737"/>
    </source>
</evidence>
<dbReference type="Proteomes" id="UP000289738">
    <property type="component" value="Chromosome A04"/>
</dbReference>
<dbReference type="PANTHER" id="PTHR47941">
    <property type="entry name" value="PENTATRICOPEPTIDE REPEAT-CONTAINING PROTEIN 3, MITOCHONDRIAL"/>
    <property type="match status" value="1"/>
</dbReference>
<accession>A0A445DID2</accession>
<sequence>MIKGGIFFNIVSFNVIIDTACKINNLGLSLKLLKRMTMMLENFVWSNSITYNCIINGFCNNEKLLLVDKMHHKMVKATKEPRAKYLEI</sequence>
<evidence type="ECO:0000313" key="4">
    <source>
        <dbReference type="EMBL" id="RYR62886.1"/>
    </source>
</evidence>
<comment type="caution">
    <text evidence="4">The sequence shown here is derived from an EMBL/GenBank/DDBJ whole genome shotgun (WGS) entry which is preliminary data.</text>
</comment>
<evidence type="ECO:0000256" key="1">
    <source>
        <dbReference type="ARBA" id="ARBA00007626"/>
    </source>
</evidence>
<gene>
    <name evidence="4" type="ORF">Ahy_A04g020639</name>
</gene>
<proteinExistence type="inferred from homology"/>
<dbReference type="NCBIfam" id="TIGR00756">
    <property type="entry name" value="PPR"/>
    <property type="match status" value="1"/>
</dbReference>
<organism evidence="4 5">
    <name type="scientific">Arachis hypogaea</name>
    <name type="common">Peanut</name>
    <dbReference type="NCBI Taxonomy" id="3818"/>
    <lineage>
        <taxon>Eukaryota</taxon>
        <taxon>Viridiplantae</taxon>
        <taxon>Streptophyta</taxon>
        <taxon>Embryophyta</taxon>
        <taxon>Tracheophyta</taxon>
        <taxon>Spermatophyta</taxon>
        <taxon>Magnoliopsida</taxon>
        <taxon>eudicotyledons</taxon>
        <taxon>Gunneridae</taxon>
        <taxon>Pentapetalae</taxon>
        <taxon>rosids</taxon>
        <taxon>fabids</taxon>
        <taxon>Fabales</taxon>
        <taxon>Fabaceae</taxon>
        <taxon>Papilionoideae</taxon>
        <taxon>50 kb inversion clade</taxon>
        <taxon>dalbergioids sensu lato</taxon>
        <taxon>Dalbergieae</taxon>
        <taxon>Pterocarpus clade</taxon>
        <taxon>Arachis</taxon>
    </lineage>
</organism>
<evidence type="ECO:0000313" key="5">
    <source>
        <dbReference type="Proteomes" id="UP000289738"/>
    </source>
</evidence>
<keyword evidence="2" id="KW-0677">Repeat</keyword>
<evidence type="ECO:0008006" key="6">
    <source>
        <dbReference type="Google" id="ProtNLM"/>
    </source>
</evidence>
<comment type="similarity">
    <text evidence="1">Belongs to the PPR family. P subfamily.</text>
</comment>